<dbReference type="SUPFAM" id="SSF52091">
    <property type="entry name" value="SpoIIaa-like"/>
    <property type="match status" value="1"/>
</dbReference>
<dbReference type="OrthoDB" id="1144359at2"/>
<accession>A0A1I4YNX5</accession>
<dbReference type="Gene3D" id="3.40.50.10600">
    <property type="entry name" value="SpoIIaa-like domains"/>
    <property type="match status" value="1"/>
</dbReference>
<dbReference type="InterPro" id="IPR038396">
    <property type="entry name" value="SpoIIAA-like_sf"/>
</dbReference>
<organism evidence="1 2">
    <name type="scientific">Salegentibacter flavus</name>
    <dbReference type="NCBI Taxonomy" id="287099"/>
    <lineage>
        <taxon>Bacteria</taxon>
        <taxon>Pseudomonadati</taxon>
        <taxon>Bacteroidota</taxon>
        <taxon>Flavobacteriia</taxon>
        <taxon>Flavobacteriales</taxon>
        <taxon>Flavobacteriaceae</taxon>
        <taxon>Salegentibacter</taxon>
    </lineage>
</organism>
<gene>
    <name evidence="1" type="ORF">SAMN05660413_00894</name>
</gene>
<sequence>MESLLKTIELKDTSLEFYSNYVISNVKEDVIFEDHHVEQILKICNVVFNFQPFVYISNRRVAYNVNPTIYFGLKNLDDLVGIAIVTNESKGQKTAHFEKQFSPIPFDIFTNMEEAIAWSKSLLNKK</sequence>
<dbReference type="STRING" id="287099.SAMN05660413_00894"/>
<evidence type="ECO:0000313" key="1">
    <source>
        <dbReference type="EMBL" id="SFN39724.1"/>
    </source>
</evidence>
<protein>
    <recommendedName>
        <fullName evidence="3">SpoIIAA-like</fullName>
    </recommendedName>
</protein>
<dbReference type="AlphaFoldDB" id="A0A1I4YNX5"/>
<name>A0A1I4YNX5_9FLAO</name>
<evidence type="ECO:0000313" key="2">
    <source>
        <dbReference type="Proteomes" id="UP000199153"/>
    </source>
</evidence>
<dbReference type="InterPro" id="IPR036513">
    <property type="entry name" value="STAS_dom_sf"/>
</dbReference>
<proteinExistence type="predicted"/>
<keyword evidence="2" id="KW-1185">Reference proteome</keyword>
<dbReference type="Proteomes" id="UP000199153">
    <property type="component" value="Unassembled WGS sequence"/>
</dbReference>
<dbReference type="RefSeq" id="WP_093406375.1">
    <property type="nucleotide sequence ID" value="NZ_FOVL01000003.1"/>
</dbReference>
<reference evidence="1 2" key="1">
    <citation type="submission" date="2016-10" db="EMBL/GenBank/DDBJ databases">
        <authorList>
            <person name="de Groot N.N."/>
        </authorList>
    </citation>
    <scope>NUCLEOTIDE SEQUENCE [LARGE SCALE GENOMIC DNA]</scope>
    <source>
        <strain evidence="1 2">DSM 17794</strain>
    </source>
</reference>
<dbReference type="EMBL" id="FOVL01000003">
    <property type="protein sequence ID" value="SFN39724.1"/>
    <property type="molecule type" value="Genomic_DNA"/>
</dbReference>
<evidence type="ECO:0008006" key="3">
    <source>
        <dbReference type="Google" id="ProtNLM"/>
    </source>
</evidence>